<proteinExistence type="predicted"/>
<dbReference type="Bgee" id="ENSGGOG00000039572">
    <property type="expression patterns" value="Expressed in liver and 3 other cell types or tissues"/>
</dbReference>
<dbReference type="PANTHER" id="PTHR23411">
    <property type="entry name" value="TAPASIN"/>
    <property type="match status" value="1"/>
</dbReference>
<reference evidence="4" key="3">
    <citation type="submission" date="2025-08" db="UniProtKB">
        <authorList>
            <consortium name="Ensembl"/>
        </authorList>
    </citation>
    <scope>IDENTIFICATION</scope>
</reference>
<dbReference type="EMBL" id="CABD030094401">
    <property type="status" value="NOT_ANNOTATED_CDS"/>
    <property type="molecule type" value="Genomic_DNA"/>
</dbReference>
<evidence type="ECO:0000313" key="4">
    <source>
        <dbReference type="Ensembl" id="ENSGGOP00000028297.2"/>
    </source>
</evidence>
<dbReference type="InterPro" id="IPR050380">
    <property type="entry name" value="Immune_Resp_Modulators"/>
</dbReference>
<dbReference type="SUPFAM" id="SSF48726">
    <property type="entry name" value="Immunoglobulin"/>
    <property type="match status" value="1"/>
</dbReference>
<dbReference type="Pfam" id="PF07654">
    <property type="entry name" value="C1-set"/>
    <property type="match status" value="1"/>
</dbReference>
<reference evidence="4 5" key="2">
    <citation type="journal article" date="2012" name="Nature">
        <title>Insights into hominid evolution from the gorilla genome sequence.</title>
        <authorList>
            <person name="Scally A."/>
            <person name="Dutheil J.Y."/>
            <person name="Hillier L.W."/>
            <person name="Jordan G.E."/>
            <person name="Goodhead I."/>
            <person name="Herrero J."/>
            <person name="Hobolth A."/>
            <person name="Lappalainen T."/>
            <person name="Mailund T."/>
            <person name="Marques-Bonet T."/>
            <person name="McCarthy S."/>
            <person name="Montgomery S.H."/>
            <person name="Schwalie P.C."/>
            <person name="Tang Y.A."/>
            <person name="Ward M.C."/>
            <person name="Xue Y."/>
            <person name="Yngvadottir B."/>
            <person name="Alkan C."/>
            <person name="Andersen L.N."/>
            <person name="Ayub Q."/>
            <person name="Ball E.V."/>
            <person name="Beal K."/>
            <person name="Bradley B.J."/>
            <person name="Chen Y."/>
            <person name="Clee C.M."/>
            <person name="Fitzgerald S."/>
            <person name="Graves T.A."/>
            <person name="Gu Y."/>
            <person name="Heath P."/>
            <person name="Heger A."/>
            <person name="Karakoc E."/>
            <person name="Kolb-Kokocinski A."/>
            <person name="Laird G.K."/>
            <person name="Lunter G."/>
            <person name="Meader S."/>
            <person name="Mort M."/>
            <person name="Mullikin J.C."/>
            <person name="Munch K."/>
            <person name="O'Connor T.D."/>
            <person name="Phillips A.D."/>
            <person name="Prado-Martinez J."/>
            <person name="Rogers A.S."/>
            <person name="Sajjadian S."/>
            <person name="Schmidt D."/>
            <person name="Shaw K."/>
            <person name="Simpson J.T."/>
            <person name="Stenson P.D."/>
            <person name="Turner D.J."/>
            <person name="Vigilant L."/>
            <person name="Vilella A.J."/>
            <person name="Whitener W."/>
            <person name="Zhu B."/>
            <person name="Cooper D.N."/>
            <person name="de Jong P."/>
            <person name="Dermitzakis E.T."/>
            <person name="Eichler E.E."/>
            <person name="Flicek P."/>
            <person name="Goldman N."/>
            <person name="Mundy N.I."/>
            <person name="Ning Z."/>
            <person name="Odom D.T."/>
            <person name="Ponting C.P."/>
            <person name="Quail M.A."/>
            <person name="Ryder O.A."/>
            <person name="Searle S.M."/>
            <person name="Warren W.C."/>
            <person name="Wilson R.K."/>
            <person name="Schierup M.H."/>
            <person name="Rogers J."/>
            <person name="Tyler-Smith C."/>
            <person name="Durbin R."/>
        </authorList>
    </citation>
    <scope>NUCLEOTIDE SEQUENCE [LARGE SCALE GENOMIC DNA]</scope>
</reference>
<dbReference type="InterPro" id="IPR003597">
    <property type="entry name" value="Ig_C1-set"/>
</dbReference>
<dbReference type="AlphaFoldDB" id="G3SJK7"/>
<dbReference type="Proteomes" id="UP000001519">
    <property type="component" value="Chromosome 14"/>
</dbReference>
<dbReference type="FunFam" id="2.60.40.10:FF:002016">
    <property type="entry name" value="Immunoglobulin heavy constant alpha 2"/>
    <property type="match status" value="1"/>
</dbReference>
<reference evidence="5" key="1">
    <citation type="submission" date="2011-05" db="EMBL/GenBank/DDBJ databases">
        <title>Insights into the evolution of the great apes provided by the gorilla genome.</title>
        <authorList>
            <person name="Scally A."/>
        </authorList>
    </citation>
    <scope>NUCLEOTIDE SEQUENCE [LARGE SCALE GENOMIC DNA]</scope>
</reference>
<dbReference type="Gene3D" id="2.60.40.10">
    <property type="entry name" value="Immunoglobulins"/>
    <property type="match status" value="1"/>
</dbReference>
<dbReference type="InterPro" id="IPR013783">
    <property type="entry name" value="Ig-like_fold"/>
</dbReference>
<organism evidence="4 5">
    <name type="scientific">Gorilla gorilla gorilla</name>
    <name type="common">Western lowland gorilla</name>
    <dbReference type="NCBI Taxonomy" id="9595"/>
    <lineage>
        <taxon>Eukaryota</taxon>
        <taxon>Metazoa</taxon>
        <taxon>Chordata</taxon>
        <taxon>Craniata</taxon>
        <taxon>Vertebrata</taxon>
        <taxon>Euteleostomi</taxon>
        <taxon>Mammalia</taxon>
        <taxon>Eutheria</taxon>
        <taxon>Euarchontoglires</taxon>
        <taxon>Primates</taxon>
        <taxon>Haplorrhini</taxon>
        <taxon>Catarrhini</taxon>
        <taxon>Hominidae</taxon>
        <taxon>Gorilla</taxon>
    </lineage>
</organism>
<accession>G3SJK7</accession>
<evidence type="ECO:0000256" key="2">
    <source>
        <dbReference type="SAM" id="MobiDB-lite"/>
    </source>
</evidence>
<dbReference type="OMA" id="GASKTCH"/>
<keyword evidence="1" id="KW-0393">Immunoglobulin domain</keyword>
<evidence type="ECO:0000259" key="3">
    <source>
        <dbReference type="PROSITE" id="PS50835"/>
    </source>
</evidence>
<evidence type="ECO:0000313" key="5">
    <source>
        <dbReference type="Proteomes" id="UP000001519"/>
    </source>
</evidence>
<dbReference type="SMART" id="SM00407">
    <property type="entry name" value="IGc1"/>
    <property type="match status" value="1"/>
</dbReference>
<name>G3SJK7_GORGO</name>
<reference evidence="4" key="4">
    <citation type="submission" date="2025-09" db="UniProtKB">
        <authorList>
            <consortium name="Ensembl"/>
        </authorList>
    </citation>
    <scope>IDENTIFICATION</scope>
</reference>
<dbReference type="InParanoid" id="G3SJK7"/>
<feature type="region of interest" description="Disordered" evidence="2">
    <location>
        <begin position="44"/>
        <end position="64"/>
    </location>
</feature>
<evidence type="ECO:0000256" key="1">
    <source>
        <dbReference type="ARBA" id="ARBA00023319"/>
    </source>
</evidence>
<dbReference type="GeneTree" id="ENSGT00940000161516"/>
<dbReference type="InterPro" id="IPR036179">
    <property type="entry name" value="Ig-like_dom_sf"/>
</dbReference>
<sequence length="118" mass="12410">ASPTSPKVFPLSLCSTQPDGDVVVACLVQGFFPQEPLSVTWSESGQGVTARNFPPSQDASGDLYTTSSQLTLPATQCPDGKSVTCHVNHYTNPSQDVTVPCRGQRAGWGVGRGHPVLP</sequence>
<dbReference type="InterPro" id="IPR007110">
    <property type="entry name" value="Ig-like_dom"/>
</dbReference>
<keyword evidence="5" id="KW-1185">Reference proteome</keyword>
<dbReference type="Ensembl" id="ENSGGOT00000024871.2">
    <property type="protein sequence ID" value="ENSGGOP00000028297.2"/>
    <property type="gene ID" value="ENSGGOG00000039572.1"/>
</dbReference>
<protein>
    <recommendedName>
        <fullName evidence="3">Ig-like domain-containing protein</fullName>
    </recommendedName>
</protein>
<feature type="domain" description="Ig-like" evidence="3">
    <location>
        <begin position="6"/>
        <end position="98"/>
    </location>
</feature>
<dbReference type="PROSITE" id="PS50835">
    <property type="entry name" value="IG_LIKE"/>
    <property type="match status" value="1"/>
</dbReference>